<protein>
    <submittedName>
        <fullName evidence="1">Recombinase family protein</fullName>
    </submittedName>
</protein>
<gene>
    <name evidence="1" type="ORF">IAR63_11860</name>
</gene>
<name>A0A7H0EXT1_9CYAN</name>
<dbReference type="Proteomes" id="UP000516013">
    <property type="component" value="Chromosome"/>
</dbReference>
<dbReference type="AlphaFoldDB" id="A0A7H0EXT1"/>
<evidence type="ECO:0000313" key="1">
    <source>
        <dbReference type="EMBL" id="QNP28597.1"/>
    </source>
</evidence>
<dbReference type="RefSeq" id="WP_187705418.1">
    <property type="nucleotide sequence ID" value="NZ_CP060822.1"/>
</dbReference>
<keyword evidence="2" id="KW-1185">Reference proteome</keyword>
<evidence type="ECO:0000313" key="2">
    <source>
        <dbReference type="Proteomes" id="UP000516013"/>
    </source>
</evidence>
<organism evidence="1 2">
    <name type="scientific">Cylindrospermopsis curvispora GIHE-G1</name>
    <dbReference type="NCBI Taxonomy" id="2666332"/>
    <lineage>
        <taxon>Bacteria</taxon>
        <taxon>Bacillati</taxon>
        <taxon>Cyanobacteriota</taxon>
        <taxon>Cyanophyceae</taxon>
        <taxon>Nostocales</taxon>
        <taxon>Aphanizomenonaceae</taxon>
        <taxon>Cylindrospermopsis</taxon>
    </lineage>
</organism>
<sequence length="731" mass="84311">MIRSKLVVFDSIWVVGASRSGKTTRLARYFSDWVERIGKPEIWTFYTKNPNYNQSENRIQTLNPLWREPRVLVLTSNHDGRVYLSNKIATLNKGKYILETKTTSGFIQDEVMLFWPLIVEMLEIKAQFPLILRPETEQELATKLWKSELNALTNGGTSQYGLVRRILDLWQLGTYAGIAGEDIGEIFHQGLEKDIHTLDLEAELLTSLLVGWRQWCLQRGLLTYGLITELYYKYLFKNIQYQEHLKNRYQLVIADDVDNYPAIYYYLLEFLLDKGAVGAFGYNPYGCVRLGLGADPEFLKRLESRCQVENLVCDGEGNLVTELAQPMIKLVREEMIIFTLPDTVESIQTISRAELLQQTTQLIIREITAGRVQPEDIAILAPGLDAIARYQIIETFTKHHIEVDSLNEQRPLISSANVRGLLTLLTLVYPGLGRLVNRDQVAEMLVVLSRNYSDSQRRENKEQNNQEEYSHPKIDPVRAGIIVDNCFVPDPENPRLLDIRVFDRWDRIGYVASTAYREILTWIEQQQNQQTPSSTPVFLLYAAMEKFIFKNQTPSFGILSELRELLETAQHYWEIEQRVKQTEDPLTPYDQKRLTNSINEFISLLRQGTITANPYPVRTLGQSKKAITLATVFQYRASYRYHKWHFWMDIGSPLWSKGGAASLFGYHIFLQDRRGKSWTAADEDIAETQRLERIIVDLLGRVSEKIYLCHSDLAVNGQEQIGPLLSLIYSL</sequence>
<proteinExistence type="predicted"/>
<reference evidence="1 2" key="1">
    <citation type="submission" date="2020-08" db="EMBL/GenBank/DDBJ databases">
        <title>Complete genome sequence of Raphidiopsis curvispora isolated from drinking water reservoir in South Korea.</title>
        <authorList>
            <person name="Jeong J."/>
        </authorList>
    </citation>
    <scope>NUCLEOTIDE SEQUENCE [LARGE SCALE GENOMIC DNA]</scope>
    <source>
        <strain evidence="1 2">GIHE-G1</strain>
    </source>
</reference>
<dbReference type="SUPFAM" id="SSF52540">
    <property type="entry name" value="P-loop containing nucleoside triphosphate hydrolases"/>
    <property type="match status" value="1"/>
</dbReference>
<dbReference type="EMBL" id="CP060822">
    <property type="protein sequence ID" value="QNP28597.1"/>
    <property type="molecule type" value="Genomic_DNA"/>
</dbReference>
<dbReference type="InterPro" id="IPR027417">
    <property type="entry name" value="P-loop_NTPase"/>
</dbReference>
<accession>A0A7H0EXT1</accession>
<dbReference type="KEGG" id="ccur:IAR63_11860"/>